<evidence type="ECO:0000256" key="2">
    <source>
        <dbReference type="ARBA" id="ARBA00022695"/>
    </source>
</evidence>
<dbReference type="GO" id="GO:0006261">
    <property type="term" value="P:DNA-templated DNA replication"/>
    <property type="evidence" value="ECO:0007669"/>
    <property type="project" value="TreeGrafter"/>
</dbReference>
<keyword evidence="1" id="KW-0808">Transferase</keyword>
<feature type="domain" description="DNA polymerase III delta N-terminal" evidence="5">
    <location>
        <begin position="19"/>
        <end position="129"/>
    </location>
</feature>
<dbReference type="EMBL" id="UINC01192696">
    <property type="protein sequence ID" value="SVE07965.1"/>
    <property type="molecule type" value="Genomic_DNA"/>
</dbReference>
<dbReference type="AlphaFoldDB" id="A0A383AL88"/>
<dbReference type="InterPro" id="IPR027417">
    <property type="entry name" value="P-loop_NTPase"/>
</dbReference>
<dbReference type="Pfam" id="PF06144">
    <property type="entry name" value="DNA_pol3_delta"/>
    <property type="match status" value="1"/>
</dbReference>
<evidence type="ECO:0000259" key="5">
    <source>
        <dbReference type="Pfam" id="PF06144"/>
    </source>
</evidence>
<evidence type="ECO:0000256" key="3">
    <source>
        <dbReference type="ARBA" id="ARBA00022705"/>
    </source>
</evidence>
<reference evidence="6" key="1">
    <citation type="submission" date="2018-05" db="EMBL/GenBank/DDBJ databases">
        <authorList>
            <person name="Lanie J.A."/>
            <person name="Ng W.-L."/>
            <person name="Kazmierczak K.M."/>
            <person name="Andrzejewski T.M."/>
            <person name="Davidsen T.M."/>
            <person name="Wayne K.J."/>
            <person name="Tettelin H."/>
            <person name="Glass J.I."/>
            <person name="Rusch D."/>
            <person name="Podicherti R."/>
            <person name="Tsui H.-C.T."/>
            <person name="Winkler M.E."/>
        </authorList>
    </citation>
    <scope>NUCLEOTIDE SEQUENCE</scope>
</reference>
<dbReference type="GO" id="GO:0009360">
    <property type="term" value="C:DNA polymerase III complex"/>
    <property type="evidence" value="ECO:0007669"/>
    <property type="project" value="InterPro"/>
</dbReference>
<keyword evidence="4" id="KW-0239">DNA-directed DNA polymerase</keyword>
<accession>A0A383AL88</accession>
<feature type="non-terminal residue" evidence="6">
    <location>
        <position position="173"/>
    </location>
</feature>
<gene>
    <name evidence="6" type="ORF">METZ01_LOCUS460819</name>
</gene>
<dbReference type="InterPro" id="IPR005790">
    <property type="entry name" value="DNA_polIII_delta"/>
</dbReference>
<evidence type="ECO:0000256" key="4">
    <source>
        <dbReference type="ARBA" id="ARBA00022932"/>
    </source>
</evidence>
<keyword evidence="3" id="KW-0235">DNA replication</keyword>
<dbReference type="PANTHER" id="PTHR34388">
    <property type="entry name" value="DNA POLYMERASE III SUBUNIT DELTA"/>
    <property type="match status" value="1"/>
</dbReference>
<keyword evidence="2" id="KW-0548">Nucleotidyltransferase</keyword>
<evidence type="ECO:0000256" key="1">
    <source>
        <dbReference type="ARBA" id="ARBA00022679"/>
    </source>
</evidence>
<dbReference type="NCBIfam" id="TIGR01128">
    <property type="entry name" value="holA"/>
    <property type="match status" value="1"/>
</dbReference>
<feature type="non-terminal residue" evidence="6">
    <location>
        <position position="1"/>
    </location>
</feature>
<name>A0A383AL88_9ZZZZ</name>
<sequence length="173" mass="19463">VKPDELFAQIKKRGIAPVYFLSGDDEFSKEEAVQQLISAVVTPGDEAFSLDLLNGDDTDATTVLTLVATVPMLTEKRVVVIRSFQRLSPKERETIVDYAEQPTATTCLILTTPRVDLRTKLYARLGKAAESVVFYPMAPERDLVRILTWLRRRAEHARKRFSKEAAQALVENV</sequence>
<dbReference type="SUPFAM" id="SSF52540">
    <property type="entry name" value="P-loop containing nucleoside triphosphate hydrolases"/>
    <property type="match status" value="1"/>
</dbReference>
<proteinExistence type="predicted"/>
<dbReference type="InterPro" id="IPR010372">
    <property type="entry name" value="DNA_pol3_delta_N"/>
</dbReference>
<protein>
    <recommendedName>
        <fullName evidence="5">DNA polymerase III delta N-terminal domain-containing protein</fullName>
    </recommendedName>
</protein>
<dbReference type="GO" id="GO:0003887">
    <property type="term" value="F:DNA-directed DNA polymerase activity"/>
    <property type="evidence" value="ECO:0007669"/>
    <property type="project" value="UniProtKB-KW"/>
</dbReference>
<organism evidence="6">
    <name type="scientific">marine metagenome</name>
    <dbReference type="NCBI Taxonomy" id="408172"/>
    <lineage>
        <taxon>unclassified sequences</taxon>
        <taxon>metagenomes</taxon>
        <taxon>ecological metagenomes</taxon>
    </lineage>
</organism>
<dbReference type="Gene3D" id="3.40.50.300">
    <property type="entry name" value="P-loop containing nucleotide triphosphate hydrolases"/>
    <property type="match status" value="1"/>
</dbReference>
<evidence type="ECO:0000313" key="6">
    <source>
        <dbReference type="EMBL" id="SVE07965.1"/>
    </source>
</evidence>
<dbReference type="PANTHER" id="PTHR34388:SF1">
    <property type="entry name" value="DNA POLYMERASE III SUBUNIT DELTA"/>
    <property type="match status" value="1"/>
</dbReference>
<dbReference type="GO" id="GO:0003677">
    <property type="term" value="F:DNA binding"/>
    <property type="evidence" value="ECO:0007669"/>
    <property type="project" value="InterPro"/>
</dbReference>